<dbReference type="AlphaFoldDB" id="A0A162F2Z2"/>
<dbReference type="InterPro" id="IPR029058">
    <property type="entry name" value="AB_hydrolase_fold"/>
</dbReference>
<dbReference type="PANTHER" id="PTHR22946">
    <property type="entry name" value="DIENELACTONE HYDROLASE DOMAIN-CONTAINING PROTEIN-RELATED"/>
    <property type="match status" value="1"/>
</dbReference>
<dbReference type="RefSeq" id="WP_061947541.1">
    <property type="nucleotide sequence ID" value="NZ_LTAO01000002.1"/>
</dbReference>
<protein>
    <recommendedName>
        <fullName evidence="3">Dienelactone hydrolase</fullName>
    </recommendedName>
</protein>
<dbReference type="EMBL" id="LTAO01000002">
    <property type="protein sequence ID" value="KYG34374.1"/>
    <property type="molecule type" value="Genomic_DNA"/>
</dbReference>
<evidence type="ECO:0008006" key="3">
    <source>
        <dbReference type="Google" id="ProtNLM"/>
    </source>
</evidence>
<dbReference type="Proteomes" id="UP000075806">
    <property type="component" value="Unassembled WGS sequence"/>
</dbReference>
<dbReference type="OrthoDB" id="8183145at2"/>
<dbReference type="SUPFAM" id="SSF53474">
    <property type="entry name" value="alpha/beta-Hydrolases"/>
    <property type="match status" value="1"/>
</dbReference>
<dbReference type="Gene3D" id="3.40.50.1820">
    <property type="entry name" value="alpha/beta hydrolase"/>
    <property type="match status" value="1"/>
</dbReference>
<proteinExistence type="predicted"/>
<organism evidence="1 2">
    <name type="scientific">Alkalihalobacillus trypoxylicola</name>
    <dbReference type="NCBI Taxonomy" id="519424"/>
    <lineage>
        <taxon>Bacteria</taxon>
        <taxon>Bacillati</taxon>
        <taxon>Bacillota</taxon>
        <taxon>Bacilli</taxon>
        <taxon>Bacillales</taxon>
        <taxon>Bacillaceae</taxon>
        <taxon>Alkalihalobacillus</taxon>
    </lineage>
</organism>
<dbReference type="STRING" id="519424.AZF04_14380"/>
<dbReference type="InterPro" id="IPR050261">
    <property type="entry name" value="FrsA_esterase"/>
</dbReference>
<name>A0A162F2Z2_9BACI</name>
<dbReference type="PANTHER" id="PTHR22946:SF8">
    <property type="entry name" value="ACETYL XYLAN ESTERASE DOMAIN-CONTAINING PROTEIN"/>
    <property type="match status" value="1"/>
</dbReference>
<comment type="caution">
    <text evidence="1">The sequence shown here is derived from an EMBL/GenBank/DDBJ whole genome shotgun (WGS) entry which is preliminary data.</text>
</comment>
<sequence>MNTVDHFEQAFLEKTIINQPKMNKAELISDLKKKLVIFENPYKSVELVETTQIDDFIREKVLLHSSCDLLIPMYILTPIEKESLYPAVLAMHGHGYGHKEAVGLTKEGKEEKEPYGIHQRFAVQLVKQGFKVFVPEILGFGERILTRDKEAGNINSCNALAKSLLMGGRTLAGMRVEEALEIYHYIKKQEDVDGQRTGVIGFSGGALISNYTSILEPSIKATVLTGFTNTFSKSILAMHHCIDNYIPGLLKVAELPQLISLIAPRNLFVEAGTHDRIFPKDGVQEAIKFISKEYQSQNKETHFQYHLFNGAHEINGEKAFPWLKQVLG</sequence>
<dbReference type="Pfam" id="PF12715">
    <property type="entry name" value="Abhydrolase_7"/>
    <property type="match status" value="1"/>
</dbReference>
<dbReference type="ESTHER" id="9baci-a0a162f2z2">
    <property type="family name" value="Abhydrolase_7"/>
</dbReference>
<accession>A0A162F2Z2</accession>
<reference evidence="1" key="1">
    <citation type="submission" date="2016-02" db="EMBL/GenBank/DDBJ databases">
        <title>Genome sequence of Bacillus trypoxylicola KCTC 13244(T).</title>
        <authorList>
            <person name="Jeong H."/>
            <person name="Park S.-H."/>
            <person name="Choi S.-K."/>
        </authorList>
    </citation>
    <scope>NUCLEOTIDE SEQUENCE [LARGE SCALE GENOMIC DNA]</scope>
    <source>
        <strain evidence="1">KCTC 13244</strain>
    </source>
</reference>
<evidence type="ECO:0000313" key="2">
    <source>
        <dbReference type="Proteomes" id="UP000075806"/>
    </source>
</evidence>
<keyword evidence="2" id="KW-1185">Reference proteome</keyword>
<dbReference type="InterPro" id="IPR025890">
    <property type="entry name" value="Abhydrolase_bac"/>
</dbReference>
<evidence type="ECO:0000313" key="1">
    <source>
        <dbReference type="EMBL" id="KYG34374.1"/>
    </source>
</evidence>
<gene>
    <name evidence="1" type="ORF">AZF04_14380</name>
</gene>